<protein>
    <submittedName>
        <fullName evidence="1">Uncharacterized protein</fullName>
    </submittedName>
</protein>
<reference evidence="1 2" key="1">
    <citation type="submission" date="2024-11" db="EMBL/GenBank/DDBJ databases">
        <title>A near-complete genome assembly of Cinchona calisaya.</title>
        <authorList>
            <person name="Lian D.C."/>
            <person name="Zhao X.W."/>
            <person name="Wei L."/>
        </authorList>
    </citation>
    <scope>NUCLEOTIDE SEQUENCE [LARGE SCALE GENOMIC DNA]</scope>
    <source>
        <tissue evidence="1">Nenye</tissue>
    </source>
</reference>
<name>A0ABD2Z5F7_9GENT</name>
<gene>
    <name evidence="1" type="ORF">ACH5RR_027441</name>
</gene>
<dbReference type="Proteomes" id="UP001630127">
    <property type="component" value="Unassembled WGS sequence"/>
</dbReference>
<sequence length="269" mass="28861">MLLTTGAGEGVEVEARVGKFDQNMLLTIGAEEGVEVEARLSKFNLNMLLTAGGAGVEVEARVSKFNQNMLLTTGAGERVEAEAITLIGQRQVEDKLLGFDQNVLLTVIPPRMTESGAGPGIEVEAQVDEFMVFDQNVLPLDHHIDDMQSNICNNSFICKAYSSTAPMGVGEKLRIVGMELLQLLMAANSNFSVSVRGKEKGNYSSTRTTLAQTNVTSNTSAKLPKGSDQDVVNNKKEGVKGLDWTVLFTVADLVSMTAKICAKLTVDAS</sequence>
<evidence type="ECO:0000313" key="2">
    <source>
        <dbReference type="Proteomes" id="UP001630127"/>
    </source>
</evidence>
<comment type="caution">
    <text evidence="1">The sequence shown here is derived from an EMBL/GenBank/DDBJ whole genome shotgun (WGS) entry which is preliminary data.</text>
</comment>
<proteinExistence type="predicted"/>
<keyword evidence="2" id="KW-1185">Reference proteome</keyword>
<organism evidence="1 2">
    <name type="scientific">Cinchona calisaya</name>
    <dbReference type="NCBI Taxonomy" id="153742"/>
    <lineage>
        <taxon>Eukaryota</taxon>
        <taxon>Viridiplantae</taxon>
        <taxon>Streptophyta</taxon>
        <taxon>Embryophyta</taxon>
        <taxon>Tracheophyta</taxon>
        <taxon>Spermatophyta</taxon>
        <taxon>Magnoliopsida</taxon>
        <taxon>eudicotyledons</taxon>
        <taxon>Gunneridae</taxon>
        <taxon>Pentapetalae</taxon>
        <taxon>asterids</taxon>
        <taxon>lamiids</taxon>
        <taxon>Gentianales</taxon>
        <taxon>Rubiaceae</taxon>
        <taxon>Cinchonoideae</taxon>
        <taxon>Cinchoneae</taxon>
        <taxon>Cinchona</taxon>
    </lineage>
</organism>
<evidence type="ECO:0000313" key="1">
    <source>
        <dbReference type="EMBL" id="KAL3514724.1"/>
    </source>
</evidence>
<dbReference type="AlphaFoldDB" id="A0ABD2Z5F7"/>
<dbReference type="EMBL" id="JBJUIK010000011">
    <property type="protein sequence ID" value="KAL3514724.1"/>
    <property type="molecule type" value="Genomic_DNA"/>
</dbReference>
<accession>A0ABD2Z5F7</accession>